<dbReference type="AlphaFoldDB" id="A0A8T3AE51"/>
<feature type="domain" description="Nucleic acid binding NABP" evidence="1">
    <location>
        <begin position="6"/>
        <end position="71"/>
    </location>
</feature>
<accession>A0A8T3AE51</accession>
<dbReference type="Proteomes" id="UP000829196">
    <property type="component" value="Unassembled WGS sequence"/>
</dbReference>
<dbReference type="InterPro" id="IPR012940">
    <property type="entry name" value="NABP"/>
</dbReference>
<dbReference type="Pfam" id="PF07990">
    <property type="entry name" value="NABP"/>
    <property type="match status" value="1"/>
</dbReference>
<name>A0A8T3AE51_DENNO</name>
<reference evidence="2" key="1">
    <citation type="journal article" date="2022" name="Front. Genet.">
        <title>Chromosome-Scale Assembly of the Dendrobium nobile Genome Provides Insights Into the Molecular Mechanism of the Biosynthesis of the Medicinal Active Ingredient of Dendrobium.</title>
        <authorList>
            <person name="Xu Q."/>
            <person name="Niu S.-C."/>
            <person name="Li K.-L."/>
            <person name="Zheng P.-J."/>
            <person name="Zhang X.-J."/>
            <person name="Jia Y."/>
            <person name="Liu Y."/>
            <person name="Niu Y.-X."/>
            <person name="Yu L.-H."/>
            <person name="Chen D.-F."/>
            <person name="Zhang G.-Q."/>
        </authorList>
    </citation>
    <scope>NUCLEOTIDE SEQUENCE</scope>
    <source>
        <tissue evidence="2">Leaf</tissue>
    </source>
</reference>
<gene>
    <name evidence="2" type="ORF">KFK09_026859</name>
</gene>
<proteinExistence type="predicted"/>
<comment type="caution">
    <text evidence="2">The sequence shown here is derived from an EMBL/GenBank/DDBJ whole genome shotgun (WGS) entry which is preliminary data.</text>
</comment>
<sequence>MERPEKQFGLPIFGKSGYYGNPACNLGTSYPGISMASHDLPASPAGPSSCLRHGPLHMYFLSIMRNFSGNAIRMMVIMLPHFQSSKTTRQNVLNFQINCSCS</sequence>
<organism evidence="2 3">
    <name type="scientific">Dendrobium nobile</name>
    <name type="common">Orchid</name>
    <dbReference type="NCBI Taxonomy" id="94219"/>
    <lineage>
        <taxon>Eukaryota</taxon>
        <taxon>Viridiplantae</taxon>
        <taxon>Streptophyta</taxon>
        <taxon>Embryophyta</taxon>
        <taxon>Tracheophyta</taxon>
        <taxon>Spermatophyta</taxon>
        <taxon>Magnoliopsida</taxon>
        <taxon>Liliopsida</taxon>
        <taxon>Asparagales</taxon>
        <taxon>Orchidaceae</taxon>
        <taxon>Epidendroideae</taxon>
        <taxon>Malaxideae</taxon>
        <taxon>Dendrobiinae</taxon>
        <taxon>Dendrobium</taxon>
    </lineage>
</organism>
<evidence type="ECO:0000313" key="3">
    <source>
        <dbReference type="Proteomes" id="UP000829196"/>
    </source>
</evidence>
<evidence type="ECO:0000259" key="1">
    <source>
        <dbReference type="Pfam" id="PF07990"/>
    </source>
</evidence>
<dbReference type="EMBL" id="JAGYWB010000018">
    <property type="protein sequence ID" value="KAI0492585.1"/>
    <property type="molecule type" value="Genomic_DNA"/>
</dbReference>
<evidence type="ECO:0000313" key="2">
    <source>
        <dbReference type="EMBL" id="KAI0492585.1"/>
    </source>
</evidence>
<protein>
    <recommendedName>
        <fullName evidence="1">Nucleic acid binding NABP domain-containing protein</fullName>
    </recommendedName>
</protein>
<keyword evidence="3" id="KW-1185">Reference proteome</keyword>